<accession>A0A7S3LN88</accession>
<name>A0A7S3LN88_9STRA</name>
<reference evidence="1" key="1">
    <citation type="submission" date="2021-01" db="EMBL/GenBank/DDBJ databases">
        <authorList>
            <person name="Corre E."/>
            <person name="Pelletier E."/>
            <person name="Niang G."/>
            <person name="Scheremetjew M."/>
            <person name="Finn R."/>
            <person name="Kale V."/>
            <person name="Holt S."/>
            <person name="Cochrane G."/>
            <person name="Meng A."/>
            <person name="Brown T."/>
            <person name="Cohen L."/>
        </authorList>
    </citation>
    <scope>NUCLEOTIDE SEQUENCE</scope>
    <source>
        <strain evidence="1">GSBS06</strain>
    </source>
</reference>
<dbReference type="EMBL" id="HBIN01006126">
    <property type="protein sequence ID" value="CAE0434159.1"/>
    <property type="molecule type" value="Transcribed_RNA"/>
</dbReference>
<sequence>MERSNSTFSDSSANARPRQTTYEIFSQFVVYDKRGNVDTSAIFDKECFHAWLATRNRAPKKSGESFRRALVSQLTASDGRKPFPPEVEESILKNLRQKKVWPCFEGTKTTIGIQGFKREGYHEKQRKHDASVPFPKEELEKPQVYNDLKIIDPYYFDFGLVPAEEIKGQFAYYDDNMDISEDFSRLLNEPIHFLEDPMLIL</sequence>
<evidence type="ECO:0000313" key="1">
    <source>
        <dbReference type="EMBL" id="CAE0434159.1"/>
    </source>
</evidence>
<proteinExistence type="predicted"/>
<dbReference type="AlphaFoldDB" id="A0A7S3LN88"/>
<gene>
    <name evidence="1" type="ORF">ASTO00021_LOCUS4464</name>
</gene>
<organism evidence="1">
    <name type="scientific">Aplanochytrium stocchinoi</name>
    <dbReference type="NCBI Taxonomy" id="215587"/>
    <lineage>
        <taxon>Eukaryota</taxon>
        <taxon>Sar</taxon>
        <taxon>Stramenopiles</taxon>
        <taxon>Bigyra</taxon>
        <taxon>Labyrinthulomycetes</taxon>
        <taxon>Thraustochytrida</taxon>
        <taxon>Thraustochytriidae</taxon>
        <taxon>Aplanochytrium</taxon>
    </lineage>
</organism>
<protein>
    <submittedName>
        <fullName evidence="1">Uncharacterized protein</fullName>
    </submittedName>
</protein>